<dbReference type="PANTHER" id="PTHR15140">
    <property type="entry name" value="TUBULIN-SPECIFIC CHAPERONE E"/>
    <property type="match status" value="1"/>
</dbReference>
<keyword evidence="2" id="KW-1185">Reference proteome</keyword>
<name>A0AAV6WIL1_9LAMI</name>
<comment type="caution">
    <text evidence="1">The sequence shown here is derived from an EMBL/GenBank/DDBJ whole genome shotgun (WGS) entry which is preliminary data.</text>
</comment>
<dbReference type="PANTHER" id="PTHR15140:SF37">
    <property type="entry name" value="UBIQUITIN-LIKE DOMAIN-CONTAINING PROTEIN"/>
    <property type="match status" value="1"/>
</dbReference>
<evidence type="ECO:0000313" key="2">
    <source>
        <dbReference type="Proteomes" id="UP000826271"/>
    </source>
</evidence>
<dbReference type="Proteomes" id="UP000826271">
    <property type="component" value="Unassembled WGS sequence"/>
</dbReference>
<protein>
    <submittedName>
        <fullName evidence="1">Uncharacterized protein</fullName>
    </submittedName>
</protein>
<accession>A0AAV6WIL1</accession>
<reference evidence="1" key="1">
    <citation type="submission" date="2019-10" db="EMBL/GenBank/DDBJ databases">
        <authorList>
            <person name="Zhang R."/>
            <person name="Pan Y."/>
            <person name="Wang J."/>
            <person name="Ma R."/>
            <person name="Yu S."/>
        </authorList>
    </citation>
    <scope>NUCLEOTIDE SEQUENCE</scope>
    <source>
        <strain evidence="1">LA-IB0</strain>
        <tissue evidence="1">Leaf</tissue>
    </source>
</reference>
<dbReference type="SUPFAM" id="SSF52047">
    <property type="entry name" value="RNI-like"/>
    <property type="match status" value="1"/>
</dbReference>
<evidence type="ECO:0000313" key="1">
    <source>
        <dbReference type="EMBL" id="KAG8367816.1"/>
    </source>
</evidence>
<dbReference type="AlphaFoldDB" id="A0AAV6WIL1"/>
<organism evidence="1 2">
    <name type="scientific">Buddleja alternifolia</name>
    <dbReference type="NCBI Taxonomy" id="168488"/>
    <lineage>
        <taxon>Eukaryota</taxon>
        <taxon>Viridiplantae</taxon>
        <taxon>Streptophyta</taxon>
        <taxon>Embryophyta</taxon>
        <taxon>Tracheophyta</taxon>
        <taxon>Spermatophyta</taxon>
        <taxon>Magnoliopsida</taxon>
        <taxon>eudicotyledons</taxon>
        <taxon>Gunneridae</taxon>
        <taxon>Pentapetalae</taxon>
        <taxon>asterids</taxon>
        <taxon>lamiids</taxon>
        <taxon>Lamiales</taxon>
        <taxon>Scrophulariaceae</taxon>
        <taxon>Buddlejeae</taxon>
        <taxon>Buddleja</taxon>
    </lineage>
</organism>
<dbReference type="Gene3D" id="3.80.10.10">
    <property type="entry name" value="Ribonuclease Inhibitor"/>
    <property type="match status" value="1"/>
</dbReference>
<dbReference type="InterPro" id="IPR032675">
    <property type="entry name" value="LRR_dom_sf"/>
</dbReference>
<dbReference type="EMBL" id="WHWC01000016">
    <property type="protein sequence ID" value="KAG8367816.1"/>
    <property type="molecule type" value="Genomic_DNA"/>
</dbReference>
<proteinExistence type="predicted"/>
<gene>
    <name evidence="1" type="ORF">BUALT_Bualt16G0112000</name>
</gene>
<sequence length="152" mass="17614">MLIIGALPNLEILKLEYNAFVGKIWETRDGEFQQLRFLKLERLYDFSKWDVSFSSEHFPKLQQLVLHYCFNLKEIPCAMGEIETLQLIKVDRCPKSVGESATQIKREQRDMGNEDLRIIIGGNSEAMERLSCILCDFNIALLFHSDVLGRVM</sequence>